<dbReference type="Gene3D" id="3.30.565.10">
    <property type="entry name" value="Histidine kinase-like ATPase, C-terminal domain"/>
    <property type="match status" value="1"/>
</dbReference>
<dbReference type="RefSeq" id="WP_281806191.1">
    <property type="nucleotide sequence ID" value="NZ_BSEC01000003.1"/>
</dbReference>
<dbReference type="AlphaFoldDB" id="A0A9W6GYN1"/>
<keyword evidence="4" id="KW-1185">Reference proteome</keyword>
<feature type="domain" description="Histidine kinase/HSP90-like ATPase" evidence="2">
    <location>
        <begin position="35"/>
        <end position="141"/>
    </location>
</feature>
<name>A0A9W6GYN1_9HYPH</name>
<dbReference type="PANTHER" id="PTHR35526:SF3">
    <property type="entry name" value="ANTI-SIGMA-F FACTOR RSBW"/>
    <property type="match status" value="1"/>
</dbReference>
<dbReference type="InterPro" id="IPR003594">
    <property type="entry name" value="HATPase_dom"/>
</dbReference>
<sequence>MEETPESILSVDIEVPTQTRFLALIGNIAEQIGKDLADAAGDTDTLAYHLNLVLTEAAANAIQHGLPDQPGSTIRISIGLEDKDLVVRVYDHGQGFDLEAVPAPNFADLNERGPGIFFIRTFMDSVDSRKAEGSNVLEMRKASIRTAPAHHVLA</sequence>
<dbReference type="CDD" id="cd16936">
    <property type="entry name" value="HATPase_RsbW-like"/>
    <property type="match status" value="1"/>
</dbReference>
<gene>
    <name evidence="3" type="primary">rsbW_2</name>
    <name evidence="3" type="ORF">LMG27198_43940</name>
</gene>
<dbReference type="Proteomes" id="UP001144323">
    <property type="component" value="Unassembled WGS sequence"/>
</dbReference>
<comment type="caution">
    <text evidence="3">The sequence shown here is derived from an EMBL/GenBank/DDBJ whole genome shotgun (WGS) entry which is preliminary data.</text>
</comment>
<proteinExistence type="predicted"/>
<dbReference type="GO" id="GO:0004674">
    <property type="term" value="F:protein serine/threonine kinase activity"/>
    <property type="evidence" value="ECO:0007669"/>
    <property type="project" value="UniProtKB-KW"/>
</dbReference>
<accession>A0A9W6GYN1</accession>
<dbReference type="InterPro" id="IPR050267">
    <property type="entry name" value="Anti-sigma-factor_SerPK"/>
</dbReference>
<keyword evidence="1" id="KW-0723">Serine/threonine-protein kinase</keyword>
<evidence type="ECO:0000259" key="2">
    <source>
        <dbReference type="Pfam" id="PF13581"/>
    </source>
</evidence>
<evidence type="ECO:0000256" key="1">
    <source>
        <dbReference type="ARBA" id="ARBA00022527"/>
    </source>
</evidence>
<dbReference type="InterPro" id="IPR036890">
    <property type="entry name" value="HATPase_C_sf"/>
</dbReference>
<dbReference type="SUPFAM" id="SSF55874">
    <property type="entry name" value="ATPase domain of HSP90 chaperone/DNA topoisomerase II/histidine kinase"/>
    <property type="match status" value="1"/>
</dbReference>
<keyword evidence="1" id="KW-0808">Transferase</keyword>
<dbReference type="EMBL" id="BSEC01000003">
    <property type="protein sequence ID" value="GLI95402.1"/>
    <property type="molecule type" value="Genomic_DNA"/>
</dbReference>
<reference evidence="3" key="1">
    <citation type="journal article" date="2023" name="Int. J. Syst. Evol. Microbiol.">
        <title>Methylocystis iwaonis sp. nov., a type II methane-oxidizing bacterium from surface soil of a rice paddy field in Japan, and emended description of the genus Methylocystis (ex Whittenbury et al. 1970) Bowman et al. 1993.</title>
        <authorList>
            <person name="Kaise H."/>
            <person name="Sawadogo J.B."/>
            <person name="Alam M.S."/>
            <person name="Ueno C."/>
            <person name="Dianou D."/>
            <person name="Shinjo R."/>
            <person name="Asakawa S."/>
        </authorList>
    </citation>
    <scope>NUCLEOTIDE SEQUENCE</scope>
    <source>
        <strain evidence="3">LMG27198</strain>
    </source>
</reference>
<protein>
    <submittedName>
        <fullName evidence="3">Anti-sigma factor</fullName>
    </submittedName>
</protein>
<dbReference type="PANTHER" id="PTHR35526">
    <property type="entry name" value="ANTI-SIGMA-F FACTOR RSBW-RELATED"/>
    <property type="match status" value="1"/>
</dbReference>
<organism evidence="3 4">
    <name type="scientific">Methylocystis echinoides</name>
    <dbReference type="NCBI Taxonomy" id="29468"/>
    <lineage>
        <taxon>Bacteria</taxon>
        <taxon>Pseudomonadati</taxon>
        <taxon>Pseudomonadota</taxon>
        <taxon>Alphaproteobacteria</taxon>
        <taxon>Hyphomicrobiales</taxon>
        <taxon>Methylocystaceae</taxon>
        <taxon>Methylocystis</taxon>
    </lineage>
</organism>
<keyword evidence="1" id="KW-0418">Kinase</keyword>
<evidence type="ECO:0000313" key="4">
    <source>
        <dbReference type="Proteomes" id="UP001144323"/>
    </source>
</evidence>
<dbReference type="Pfam" id="PF13581">
    <property type="entry name" value="HATPase_c_2"/>
    <property type="match status" value="1"/>
</dbReference>
<evidence type="ECO:0000313" key="3">
    <source>
        <dbReference type="EMBL" id="GLI95402.1"/>
    </source>
</evidence>